<organism evidence="2 3">
    <name type="scientific">Pseudoflavonifractor hominis</name>
    <dbReference type="NCBI Taxonomy" id="2763059"/>
    <lineage>
        <taxon>Bacteria</taxon>
        <taxon>Bacillati</taxon>
        <taxon>Bacillota</taxon>
        <taxon>Clostridia</taxon>
        <taxon>Eubacteriales</taxon>
        <taxon>Oscillospiraceae</taxon>
        <taxon>Pseudoflavonifractor</taxon>
    </lineage>
</organism>
<gene>
    <name evidence="2" type="ORF">H8S34_09875</name>
</gene>
<proteinExistence type="predicted"/>
<protein>
    <submittedName>
        <fullName evidence="2">Uncharacterized protein</fullName>
    </submittedName>
</protein>
<keyword evidence="1" id="KW-1133">Transmembrane helix</keyword>
<reference evidence="2 3" key="1">
    <citation type="submission" date="2020-08" db="EMBL/GenBank/DDBJ databases">
        <title>Genome public.</title>
        <authorList>
            <person name="Liu C."/>
            <person name="Sun Q."/>
        </authorList>
    </citation>
    <scope>NUCLEOTIDE SEQUENCE [LARGE SCALE GENOMIC DNA]</scope>
    <source>
        <strain evidence="2 3">New-38</strain>
    </source>
</reference>
<keyword evidence="1" id="KW-0812">Transmembrane</keyword>
<feature type="transmembrane region" description="Helical" evidence="1">
    <location>
        <begin position="82"/>
        <end position="103"/>
    </location>
</feature>
<keyword evidence="3" id="KW-1185">Reference proteome</keyword>
<evidence type="ECO:0000313" key="3">
    <source>
        <dbReference type="Proteomes" id="UP000660021"/>
    </source>
</evidence>
<dbReference type="Proteomes" id="UP000660021">
    <property type="component" value="Unassembled WGS sequence"/>
</dbReference>
<sequence>MYSKTTKAIVADLMDLSLEHGPMELAVTEETEDGDFIPSILDAEWSVIQREAAAERERREAAGKYRSRNRQRRRAARLRRKAYACIGGLLLLTVLATMGLSVWR</sequence>
<evidence type="ECO:0000256" key="1">
    <source>
        <dbReference type="SAM" id="Phobius"/>
    </source>
</evidence>
<accession>A0ABR7HUC8</accession>
<dbReference type="EMBL" id="JACOPR010000005">
    <property type="protein sequence ID" value="MBC5731136.1"/>
    <property type="molecule type" value="Genomic_DNA"/>
</dbReference>
<evidence type="ECO:0000313" key="2">
    <source>
        <dbReference type="EMBL" id="MBC5731136.1"/>
    </source>
</evidence>
<keyword evidence="1" id="KW-0472">Membrane</keyword>
<name>A0ABR7HUC8_9FIRM</name>
<dbReference type="RefSeq" id="WP_186963879.1">
    <property type="nucleotide sequence ID" value="NZ_JACOPR010000005.1"/>
</dbReference>
<comment type="caution">
    <text evidence="2">The sequence shown here is derived from an EMBL/GenBank/DDBJ whole genome shotgun (WGS) entry which is preliminary data.</text>
</comment>